<comment type="caution">
    <text evidence="9">The sequence shown here is derived from an EMBL/GenBank/DDBJ whole genome shotgun (WGS) entry which is preliminary data.</text>
</comment>
<dbReference type="SUPFAM" id="SSF52540">
    <property type="entry name" value="P-loop containing nucleoside triphosphate hydrolases"/>
    <property type="match status" value="1"/>
</dbReference>
<evidence type="ECO:0000259" key="8">
    <source>
        <dbReference type="Pfam" id="PF14681"/>
    </source>
</evidence>
<evidence type="ECO:0000259" key="7">
    <source>
        <dbReference type="Pfam" id="PF00485"/>
    </source>
</evidence>
<dbReference type="OMA" id="EPQLHCE"/>
<reference evidence="9" key="1">
    <citation type="submission" date="2014-01" db="EMBL/GenBank/DDBJ databases">
        <title>The genome of the white-rot fungus Pycnoporus cinnabarinus: a basidiomycete model with a versatile arsenal for lignocellulosic biomass breakdown.</title>
        <authorList>
            <person name="Levasseur A."/>
            <person name="Lomascolo A."/>
            <person name="Ruiz-Duenas F.J."/>
            <person name="Uzan E."/>
            <person name="Piumi F."/>
            <person name="Kues U."/>
            <person name="Ram A.F.J."/>
            <person name="Murat C."/>
            <person name="Haon M."/>
            <person name="Benoit I."/>
            <person name="Arfi Y."/>
            <person name="Chevret D."/>
            <person name="Drula E."/>
            <person name="Kwon M.J."/>
            <person name="Gouret P."/>
            <person name="Lesage-Meessen L."/>
            <person name="Lombard V."/>
            <person name="Mariette J."/>
            <person name="Noirot C."/>
            <person name="Park J."/>
            <person name="Patyshakuliyeva A."/>
            <person name="Wieneger R.A.B."/>
            <person name="Wosten H.A.B."/>
            <person name="Martin F."/>
            <person name="Coutinho P.M."/>
            <person name="de Vries R."/>
            <person name="Martinez A.T."/>
            <person name="Klopp C."/>
            <person name="Pontarotti P."/>
            <person name="Henrissat B."/>
            <person name="Record E."/>
        </authorList>
    </citation>
    <scope>NUCLEOTIDE SEQUENCE [LARGE SCALE GENOMIC DNA]</scope>
    <source>
        <strain evidence="9">BRFM137</strain>
    </source>
</reference>
<evidence type="ECO:0000256" key="1">
    <source>
        <dbReference type="ARBA" id="ARBA00004690"/>
    </source>
</evidence>
<feature type="region of interest" description="Disordered" evidence="6">
    <location>
        <begin position="529"/>
        <end position="555"/>
    </location>
</feature>
<dbReference type="GO" id="GO:0004849">
    <property type="term" value="F:uridine kinase activity"/>
    <property type="evidence" value="ECO:0007669"/>
    <property type="project" value="UniProtKB-EC"/>
</dbReference>
<feature type="domain" description="Phosphoribosyltransferase" evidence="8">
    <location>
        <begin position="308"/>
        <end position="521"/>
    </location>
</feature>
<proteinExistence type="inferred from homology"/>
<dbReference type="GO" id="GO:0044206">
    <property type="term" value="P:UMP salvage"/>
    <property type="evidence" value="ECO:0007669"/>
    <property type="project" value="UniProtKB-UniPathway"/>
</dbReference>
<keyword evidence="4 5" id="KW-0418">Kinase</keyword>
<dbReference type="InterPro" id="IPR000764">
    <property type="entry name" value="Uridine_kinase-like"/>
</dbReference>
<dbReference type="Gene3D" id="3.40.50.2020">
    <property type="match status" value="1"/>
</dbReference>
<dbReference type="GO" id="GO:0043771">
    <property type="term" value="F:cytidine kinase activity"/>
    <property type="evidence" value="ECO:0007669"/>
    <property type="project" value="RHEA"/>
</dbReference>
<dbReference type="AlphaFoldDB" id="A0A060SRA0"/>
<dbReference type="Pfam" id="PF00485">
    <property type="entry name" value="PRK"/>
    <property type="match status" value="1"/>
</dbReference>
<dbReference type="SUPFAM" id="SSF53271">
    <property type="entry name" value="PRTase-like"/>
    <property type="match status" value="1"/>
</dbReference>
<comment type="catalytic activity">
    <reaction evidence="5">
        <text>cytidine + ATP = CMP + ADP + H(+)</text>
        <dbReference type="Rhea" id="RHEA:24674"/>
        <dbReference type="ChEBI" id="CHEBI:15378"/>
        <dbReference type="ChEBI" id="CHEBI:17562"/>
        <dbReference type="ChEBI" id="CHEBI:30616"/>
        <dbReference type="ChEBI" id="CHEBI:60377"/>
        <dbReference type="ChEBI" id="CHEBI:456216"/>
        <dbReference type="EC" id="2.7.1.48"/>
    </reaction>
</comment>
<comment type="similarity">
    <text evidence="5">Belongs to the uridine kinase family.</text>
</comment>
<sequence length="576" mass="64376">MQNTDGGEQPKQAQLLDPSGARPPLSRSITNTLNPSARSEVLLQAKKNTILTSHGRPPWYGEDGKHLSDAFVIGIAGGSASGKTHVARCIVQALGSIPTVVILSQDSFYKRHSPEDLKLAFANRYDFDHPDAIDMPLFASCLADLKAGRQSNIPIYSFTEHQRLDETKYLYGASIIIVEGILALHDPELRSLYDLKIFVQCDSDLMLARRIRRDVHERGRSVEGVLEQYLRFVKPAYDNFVQPTSRYADIIVPGSDNTVAIDLIATHIRRKIDDRSSYLRQRLAKIAPRDLSPGDPYDQYFPNLIVLPQTPQLRGIFTILRDRTTSREDFIFFTDRLSTYLSEKAVEFLPFKPKSVTTPVDVTYNGKELSVEVRDHPYALEVQCVYPLPVFQHVCGVSILRSGGPLEQGLRRVIQDIRMGSLLIQSEVHTGEPLLLHSMLPVCIRQRHLAQHSYVFLLDAQIGTGAAAFMAIRVLLDHGVPQENIIFVTFIVAACGGVRVLQRAFPKVRIVCGAVDPVLRESWALWDTPAPPEAQENEPGTPATPTVKTKQEAEAEGRKVWVVEPGMGHIGDRYYL</sequence>
<protein>
    <recommendedName>
        <fullName evidence="5">Uridine kinase</fullName>
        <ecNumber evidence="5">2.7.1.48</ecNumber>
    </recommendedName>
</protein>
<dbReference type="STRING" id="5643.A0A060SRA0"/>
<dbReference type="PANTHER" id="PTHR10285">
    <property type="entry name" value="URIDINE KINASE"/>
    <property type="match status" value="1"/>
</dbReference>
<dbReference type="NCBIfam" id="TIGR00235">
    <property type="entry name" value="udk"/>
    <property type="match status" value="1"/>
</dbReference>
<dbReference type="InterPro" id="IPR027417">
    <property type="entry name" value="P-loop_NTPase"/>
</dbReference>
<dbReference type="InterPro" id="IPR029057">
    <property type="entry name" value="PRTase-like"/>
</dbReference>
<dbReference type="Pfam" id="PF14681">
    <property type="entry name" value="UPRTase"/>
    <property type="match status" value="1"/>
</dbReference>
<dbReference type="InterPro" id="IPR006083">
    <property type="entry name" value="PRK/URK"/>
</dbReference>
<keyword evidence="10" id="KW-1185">Reference proteome</keyword>
<dbReference type="CDD" id="cd02023">
    <property type="entry name" value="UMPK"/>
    <property type="match status" value="1"/>
</dbReference>
<keyword evidence="2 5" id="KW-0808">Transferase</keyword>
<name>A0A060SRA0_PYCCI</name>
<evidence type="ECO:0000256" key="3">
    <source>
        <dbReference type="ARBA" id="ARBA00022741"/>
    </source>
</evidence>
<dbReference type="GO" id="GO:0044211">
    <property type="term" value="P:CTP salvage"/>
    <property type="evidence" value="ECO:0007669"/>
    <property type="project" value="UniProtKB-UniPathway"/>
</dbReference>
<evidence type="ECO:0000256" key="5">
    <source>
        <dbReference type="RuleBase" id="RU003825"/>
    </source>
</evidence>
<dbReference type="EMBL" id="CCBP010000229">
    <property type="protein sequence ID" value="CDO74973.1"/>
    <property type="molecule type" value="Genomic_DNA"/>
</dbReference>
<keyword evidence="5" id="KW-0067">ATP-binding</keyword>
<keyword evidence="3 5" id="KW-0547">Nucleotide-binding</keyword>
<dbReference type="EC" id="2.7.1.48" evidence="5"/>
<dbReference type="Gene3D" id="3.40.50.300">
    <property type="entry name" value="P-loop containing nucleotide triphosphate hydrolases"/>
    <property type="match status" value="1"/>
</dbReference>
<evidence type="ECO:0000256" key="6">
    <source>
        <dbReference type="SAM" id="MobiDB-lite"/>
    </source>
</evidence>
<feature type="region of interest" description="Disordered" evidence="6">
    <location>
        <begin position="1"/>
        <end position="32"/>
    </location>
</feature>
<evidence type="ECO:0000256" key="2">
    <source>
        <dbReference type="ARBA" id="ARBA00022679"/>
    </source>
</evidence>
<comment type="pathway">
    <text evidence="5">Pyrimidine metabolism; CTP biosynthesis via salvage pathway; CTP from cytidine: step 1/3.</text>
</comment>
<evidence type="ECO:0000256" key="4">
    <source>
        <dbReference type="ARBA" id="ARBA00022777"/>
    </source>
</evidence>
<comment type="pathway">
    <text evidence="1 5">Pyrimidine metabolism; UMP biosynthesis via salvage pathway; UMP from uridine: step 1/1.</text>
</comment>
<dbReference type="PRINTS" id="PR00988">
    <property type="entry name" value="URIDINKINASE"/>
</dbReference>
<feature type="domain" description="Phosphoribulokinase/uridine kinase" evidence="7">
    <location>
        <begin position="72"/>
        <end position="254"/>
    </location>
</feature>
<gene>
    <name evidence="9" type="ORF">BN946_scf184945.g45</name>
</gene>
<evidence type="ECO:0000313" key="9">
    <source>
        <dbReference type="EMBL" id="CDO74973.1"/>
    </source>
</evidence>
<dbReference type="UniPathway" id="UPA00574">
    <property type="reaction ID" value="UER00637"/>
</dbReference>
<dbReference type="CDD" id="cd06223">
    <property type="entry name" value="PRTases_typeI"/>
    <property type="match status" value="1"/>
</dbReference>
<dbReference type="UniPathway" id="UPA00579">
    <property type="reaction ID" value="UER00640"/>
</dbReference>
<dbReference type="HOGENOM" id="CLU_021278_0_3_1"/>
<comment type="catalytic activity">
    <reaction evidence="5">
        <text>uridine + ATP = UMP + ADP + H(+)</text>
        <dbReference type="Rhea" id="RHEA:16825"/>
        <dbReference type="ChEBI" id="CHEBI:15378"/>
        <dbReference type="ChEBI" id="CHEBI:16704"/>
        <dbReference type="ChEBI" id="CHEBI:30616"/>
        <dbReference type="ChEBI" id="CHEBI:57865"/>
        <dbReference type="ChEBI" id="CHEBI:456216"/>
        <dbReference type="EC" id="2.7.1.48"/>
    </reaction>
</comment>
<dbReference type="Proteomes" id="UP000029665">
    <property type="component" value="Unassembled WGS sequence"/>
</dbReference>
<accession>A0A060SRA0</accession>
<dbReference type="OrthoDB" id="738517at2759"/>
<organism evidence="9 10">
    <name type="scientific">Pycnoporus cinnabarinus</name>
    <name type="common">Cinnabar-red polypore</name>
    <name type="synonym">Trametes cinnabarina</name>
    <dbReference type="NCBI Taxonomy" id="5643"/>
    <lineage>
        <taxon>Eukaryota</taxon>
        <taxon>Fungi</taxon>
        <taxon>Dikarya</taxon>
        <taxon>Basidiomycota</taxon>
        <taxon>Agaricomycotina</taxon>
        <taxon>Agaricomycetes</taxon>
        <taxon>Polyporales</taxon>
        <taxon>Polyporaceae</taxon>
        <taxon>Trametes</taxon>
    </lineage>
</organism>
<dbReference type="InterPro" id="IPR000836">
    <property type="entry name" value="PRTase_dom"/>
</dbReference>
<evidence type="ECO:0000313" key="10">
    <source>
        <dbReference type="Proteomes" id="UP000029665"/>
    </source>
</evidence>
<dbReference type="NCBIfam" id="NF004018">
    <property type="entry name" value="PRK05480.1"/>
    <property type="match status" value="1"/>
</dbReference>
<dbReference type="GO" id="GO:0005524">
    <property type="term" value="F:ATP binding"/>
    <property type="evidence" value="ECO:0007669"/>
    <property type="project" value="UniProtKB-KW"/>
</dbReference>
<dbReference type="FunFam" id="3.40.50.300:FF:002070">
    <property type="entry name" value="Uridine kinase"/>
    <property type="match status" value="1"/>
</dbReference>